<evidence type="ECO:0000313" key="8">
    <source>
        <dbReference type="EMBL" id="CUN82201.1"/>
    </source>
</evidence>
<gene>
    <name evidence="8" type="ORF">ERS852395_01418</name>
</gene>
<keyword evidence="4" id="KW-0255">Endonuclease</keyword>
<dbReference type="AlphaFoldDB" id="A0A174A0U9"/>
<keyword evidence="6" id="KW-0694">RNA-binding</keyword>
<dbReference type="Pfam" id="PF07927">
    <property type="entry name" value="HicA_toxin"/>
    <property type="match status" value="1"/>
</dbReference>
<evidence type="ECO:0000256" key="1">
    <source>
        <dbReference type="ARBA" id="ARBA00006620"/>
    </source>
</evidence>
<proteinExistence type="inferred from homology"/>
<evidence type="ECO:0000256" key="7">
    <source>
        <dbReference type="ARBA" id="ARBA00023016"/>
    </source>
</evidence>
<dbReference type="GO" id="GO:0004519">
    <property type="term" value="F:endonuclease activity"/>
    <property type="evidence" value="ECO:0007669"/>
    <property type="project" value="UniProtKB-KW"/>
</dbReference>
<organism evidence="8 9">
    <name type="scientific">Blautia obeum</name>
    <dbReference type="NCBI Taxonomy" id="40520"/>
    <lineage>
        <taxon>Bacteria</taxon>
        <taxon>Bacillati</taxon>
        <taxon>Bacillota</taxon>
        <taxon>Clostridia</taxon>
        <taxon>Lachnospirales</taxon>
        <taxon>Lachnospiraceae</taxon>
        <taxon>Blautia</taxon>
    </lineage>
</organism>
<dbReference type="RefSeq" id="WP_055053164.1">
    <property type="nucleotide sequence ID" value="NZ_CYZA01000006.1"/>
</dbReference>
<keyword evidence="2" id="KW-1277">Toxin-antitoxin system</keyword>
<protein>
    <submittedName>
        <fullName evidence="8">YcfA-like protein</fullName>
    </submittedName>
</protein>
<keyword evidence="5" id="KW-0378">Hydrolase</keyword>
<reference evidence="8 9" key="1">
    <citation type="submission" date="2015-09" db="EMBL/GenBank/DDBJ databases">
        <authorList>
            <consortium name="Pathogen Informatics"/>
        </authorList>
    </citation>
    <scope>NUCLEOTIDE SEQUENCE [LARGE SCALE GENOMIC DNA]</scope>
    <source>
        <strain evidence="8 9">2789STDY5608838</strain>
    </source>
</reference>
<keyword evidence="7" id="KW-0346">Stress response</keyword>
<name>A0A174A0U9_9FIRM</name>
<dbReference type="EMBL" id="CYZA01000006">
    <property type="protein sequence ID" value="CUN82201.1"/>
    <property type="molecule type" value="Genomic_DNA"/>
</dbReference>
<dbReference type="GO" id="GO:0003729">
    <property type="term" value="F:mRNA binding"/>
    <property type="evidence" value="ECO:0007669"/>
    <property type="project" value="InterPro"/>
</dbReference>
<dbReference type="Proteomes" id="UP000095447">
    <property type="component" value="Unassembled WGS sequence"/>
</dbReference>
<comment type="similarity">
    <text evidence="1">Belongs to the HicA mRNA interferase family.</text>
</comment>
<sequence>MKTYNRREVERIILKNGWELDHCTGGHSIYKKEGVKKTLSIAYKKCNRMVVQRLIKEFGLVT</sequence>
<evidence type="ECO:0000313" key="9">
    <source>
        <dbReference type="Proteomes" id="UP000095447"/>
    </source>
</evidence>
<accession>A0A174A0U9</accession>
<dbReference type="SUPFAM" id="SSF54786">
    <property type="entry name" value="YcfA/nrd intein domain"/>
    <property type="match status" value="1"/>
</dbReference>
<dbReference type="InterPro" id="IPR012933">
    <property type="entry name" value="HicA_mRNA_interferase"/>
</dbReference>
<dbReference type="InterPro" id="IPR038570">
    <property type="entry name" value="HicA_sf"/>
</dbReference>
<keyword evidence="3" id="KW-0540">Nuclease</keyword>
<evidence type="ECO:0000256" key="2">
    <source>
        <dbReference type="ARBA" id="ARBA00022649"/>
    </source>
</evidence>
<evidence type="ECO:0000256" key="4">
    <source>
        <dbReference type="ARBA" id="ARBA00022759"/>
    </source>
</evidence>
<dbReference type="GO" id="GO:0016787">
    <property type="term" value="F:hydrolase activity"/>
    <property type="evidence" value="ECO:0007669"/>
    <property type="project" value="UniProtKB-KW"/>
</dbReference>
<dbReference type="Gene3D" id="3.30.920.30">
    <property type="entry name" value="Hypothetical protein"/>
    <property type="match status" value="1"/>
</dbReference>
<evidence type="ECO:0000256" key="3">
    <source>
        <dbReference type="ARBA" id="ARBA00022722"/>
    </source>
</evidence>
<evidence type="ECO:0000256" key="5">
    <source>
        <dbReference type="ARBA" id="ARBA00022801"/>
    </source>
</evidence>
<evidence type="ECO:0000256" key="6">
    <source>
        <dbReference type="ARBA" id="ARBA00022884"/>
    </source>
</evidence>